<dbReference type="SUPFAM" id="SSF53807">
    <property type="entry name" value="Helical backbone' metal receptor"/>
    <property type="match status" value="1"/>
</dbReference>
<dbReference type="EMBL" id="FOEE01000008">
    <property type="protein sequence ID" value="SEP01379.1"/>
    <property type="molecule type" value="Genomic_DNA"/>
</dbReference>
<evidence type="ECO:0000256" key="4">
    <source>
        <dbReference type="ARBA" id="ARBA00022729"/>
    </source>
</evidence>
<dbReference type="PANTHER" id="PTHR42953:SF1">
    <property type="entry name" value="METAL-BINDING PROTEIN HI_0362-RELATED"/>
    <property type="match status" value="1"/>
</dbReference>
<dbReference type="GO" id="GO:0030001">
    <property type="term" value="P:metal ion transport"/>
    <property type="evidence" value="ECO:0007669"/>
    <property type="project" value="InterPro"/>
</dbReference>
<dbReference type="PANTHER" id="PTHR42953">
    <property type="entry name" value="HIGH-AFFINITY ZINC UPTAKE SYSTEM PROTEIN ZNUA-RELATED"/>
    <property type="match status" value="1"/>
</dbReference>
<dbReference type="AlphaFoldDB" id="A0A1H8UDT0"/>
<evidence type="ECO:0000256" key="5">
    <source>
        <dbReference type="SAM" id="SignalP"/>
    </source>
</evidence>
<dbReference type="Gene3D" id="3.40.50.1980">
    <property type="entry name" value="Nitrogenase molybdenum iron protein domain"/>
    <property type="match status" value="2"/>
</dbReference>
<dbReference type="PROSITE" id="PS51257">
    <property type="entry name" value="PROKAR_LIPOPROTEIN"/>
    <property type="match status" value="1"/>
</dbReference>
<keyword evidence="3" id="KW-0479">Metal-binding</keyword>
<keyword evidence="7" id="KW-1185">Reference proteome</keyword>
<dbReference type="GO" id="GO:0030313">
    <property type="term" value="C:cell envelope"/>
    <property type="evidence" value="ECO:0007669"/>
    <property type="project" value="UniProtKB-SubCell"/>
</dbReference>
<protein>
    <submittedName>
        <fullName evidence="6">Zinc/manganese transport system substrate-binding protein</fullName>
    </submittedName>
</protein>
<evidence type="ECO:0000256" key="2">
    <source>
        <dbReference type="ARBA" id="ARBA00022448"/>
    </source>
</evidence>
<organism evidence="6 7">
    <name type="scientific">Trujillonella endophytica</name>
    <dbReference type="NCBI Taxonomy" id="673521"/>
    <lineage>
        <taxon>Bacteria</taxon>
        <taxon>Bacillati</taxon>
        <taxon>Actinomycetota</taxon>
        <taxon>Actinomycetes</taxon>
        <taxon>Geodermatophilales</taxon>
        <taxon>Geodermatophilaceae</taxon>
        <taxon>Trujillonella</taxon>
    </lineage>
</organism>
<accession>A0A1H8UDT0</accession>
<dbReference type="STRING" id="673521.SAMN05660991_02820"/>
<evidence type="ECO:0000256" key="3">
    <source>
        <dbReference type="ARBA" id="ARBA00022723"/>
    </source>
</evidence>
<dbReference type="Proteomes" id="UP000198960">
    <property type="component" value="Unassembled WGS sequence"/>
</dbReference>
<proteinExistence type="predicted"/>
<feature type="signal peptide" evidence="5">
    <location>
        <begin position="1"/>
        <end position="25"/>
    </location>
</feature>
<keyword evidence="4 5" id="KW-0732">Signal</keyword>
<dbReference type="GO" id="GO:0046872">
    <property type="term" value="F:metal ion binding"/>
    <property type="evidence" value="ECO:0007669"/>
    <property type="project" value="UniProtKB-KW"/>
</dbReference>
<evidence type="ECO:0000313" key="6">
    <source>
        <dbReference type="EMBL" id="SEP01379.1"/>
    </source>
</evidence>
<evidence type="ECO:0000313" key="7">
    <source>
        <dbReference type="Proteomes" id="UP000198960"/>
    </source>
</evidence>
<keyword evidence="2" id="KW-0813">Transport</keyword>
<reference evidence="7" key="1">
    <citation type="submission" date="2016-10" db="EMBL/GenBank/DDBJ databases">
        <authorList>
            <person name="Varghese N."/>
            <person name="Submissions S."/>
        </authorList>
    </citation>
    <scope>NUCLEOTIDE SEQUENCE [LARGE SCALE GENOMIC DNA]</scope>
    <source>
        <strain evidence="7">DSM 45413</strain>
    </source>
</reference>
<dbReference type="InterPro" id="IPR006127">
    <property type="entry name" value="ZnuA-like"/>
</dbReference>
<evidence type="ECO:0000256" key="1">
    <source>
        <dbReference type="ARBA" id="ARBA00004196"/>
    </source>
</evidence>
<dbReference type="InterPro" id="IPR050492">
    <property type="entry name" value="Bact_metal-bind_prot9"/>
</dbReference>
<gene>
    <name evidence="6" type="ORF">SAMN05660991_02820</name>
</gene>
<name>A0A1H8UDT0_9ACTN</name>
<sequence length="307" mass="31563">MPPARTTVIALAVLAGLAGCSGGDAGPVTETGDPANCPGEVLDVVVSVAQWGSIVDQLGGDCTTVTTVLGSGAGDPHDHEASTGDIAAFEEADLVVYNGAGYDGWAADAAAGVSPRPVVLDVAELAGVGTGEDPHLWYEPELVPRFADAVTAELAELSPDAAPYLQQQRQLFTTELQPYVEALARLRDLSAGRTYGATEPVFDRTAAAVGLGDATPAGYRDAVGNEGEPAPGDLAAFETALTEGRIDVLVYNTQTAGSLPEQLRDAAEAAGVPVVEVTESAPDDEGSFVEWQVDQLDRLSDALAESE</sequence>
<feature type="chain" id="PRO_5011486121" evidence="5">
    <location>
        <begin position="26"/>
        <end position="307"/>
    </location>
</feature>
<dbReference type="RefSeq" id="WP_211435648.1">
    <property type="nucleotide sequence ID" value="NZ_FOEE01000008.1"/>
</dbReference>
<dbReference type="Pfam" id="PF01297">
    <property type="entry name" value="ZnuA"/>
    <property type="match status" value="1"/>
</dbReference>
<comment type="subcellular location">
    <subcellularLocation>
        <location evidence="1">Cell envelope</location>
    </subcellularLocation>
</comment>